<keyword evidence="3" id="KW-1185">Reference proteome</keyword>
<evidence type="ECO:0000313" key="3">
    <source>
        <dbReference type="Proteomes" id="UP000007801"/>
    </source>
</evidence>
<dbReference type="AlphaFoldDB" id="A0A0P8YP30"/>
<organism evidence="2 3">
    <name type="scientific">Drosophila ananassae</name>
    <name type="common">Fruit fly</name>
    <dbReference type="NCBI Taxonomy" id="7217"/>
    <lineage>
        <taxon>Eukaryota</taxon>
        <taxon>Metazoa</taxon>
        <taxon>Ecdysozoa</taxon>
        <taxon>Arthropoda</taxon>
        <taxon>Hexapoda</taxon>
        <taxon>Insecta</taxon>
        <taxon>Pterygota</taxon>
        <taxon>Neoptera</taxon>
        <taxon>Endopterygota</taxon>
        <taxon>Diptera</taxon>
        <taxon>Brachycera</taxon>
        <taxon>Muscomorpha</taxon>
        <taxon>Ephydroidea</taxon>
        <taxon>Drosophilidae</taxon>
        <taxon>Drosophila</taxon>
        <taxon>Sophophora</taxon>
    </lineage>
</organism>
<protein>
    <submittedName>
        <fullName evidence="2">Uncharacterized protein</fullName>
    </submittedName>
</protein>
<accession>A0A0P8YP30</accession>
<name>A0A0P8YP30_DROAN</name>
<evidence type="ECO:0000256" key="1">
    <source>
        <dbReference type="SAM" id="MobiDB-lite"/>
    </source>
</evidence>
<reference evidence="2 3" key="1">
    <citation type="journal article" date="2007" name="Nature">
        <title>Evolution of genes and genomes on the Drosophila phylogeny.</title>
        <authorList>
            <consortium name="Drosophila 12 Genomes Consortium"/>
            <person name="Clark A.G."/>
            <person name="Eisen M.B."/>
            <person name="Smith D.R."/>
            <person name="Bergman C.M."/>
            <person name="Oliver B."/>
            <person name="Markow T.A."/>
            <person name="Kaufman T.C."/>
            <person name="Kellis M."/>
            <person name="Gelbart W."/>
            <person name="Iyer V.N."/>
            <person name="Pollard D.A."/>
            <person name="Sackton T.B."/>
            <person name="Larracuente A.M."/>
            <person name="Singh N.D."/>
            <person name="Abad J.P."/>
            <person name="Abt D.N."/>
            <person name="Adryan B."/>
            <person name="Aguade M."/>
            <person name="Akashi H."/>
            <person name="Anderson W.W."/>
            <person name="Aquadro C.F."/>
            <person name="Ardell D.H."/>
            <person name="Arguello R."/>
            <person name="Artieri C.G."/>
            <person name="Barbash D.A."/>
            <person name="Barker D."/>
            <person name="Barsanti P."/>
            <person name="Batterham P."/>
            <person name="Batzoglou S."/>
            <person name="Begun D."/>
            <person name="Bhutkar A."/>
            <person name="Blanco E."/>
            <person name="Bosak S.A."/>
            <person name="Bradley R.K."/>
            <person name="Brand A.D."/>
            <person name="Brent M.R."/>
            <person name="Brooks A.N."/>
            <person name="Brown R.H."/>
            <person name="Butlin R.K."/>
            <person name="Caggese C."/>
            <person name="Calvi B.R."/>
            <person name="Bernardo de Carvalho A."/>
            <person name="Caspi A."/>
            <person name="Castrezana S."/>
            <person name="Celniker S.E."/>
            <person name="Chang J.L."/>
            <person name="Chapple C."/>
            <person name="Chatterji S."/>
            <person name="Chinwalla A."/>
            <person name="Civetta A."/>
            <person name="Clifton S.W."/>
            <person name="Comeron J.M."/>
            <person name="Costello J.C."/>
            <person name="Coyne J.A."/>
            <person name="Daub J."/>
            <person name="David R.G."/>
            <person name="Delcher A.L."/>
            <person name="Delehaunty K."/>
            <person name="Do C.B."/>
            <person name="Ebling H."/>
            <person name="Edwards K."/>
            <person name="Eickbush T."/>
            <person name="Evans J.D."/>
            <person name="Filipski A."/>
            <person name="Findeiss S."/>
            <person name="Freyhult E."/>
            <person name="Fulton L."/>
            <person name="Fulton R."/>
            <person name="Garcia A.C."/>
            <person name="Gardiner A."/>
            <person name="Garfield D.A."/>
            <person name="Garvin B.E."/>
            <person name="Gibson G."/>
            <person name="Gilbert D."/>
            <person name="Gnerre S."/>
            <person name="Godfrey J."/>
            <person name="Good R."/>
            <person name="Gotea V."/>
            <person name="Gravely B."/>
            <person name="Greenberg A.J."/>
            <person name="Griffiths-Jones S."/>
            <person name="Gross S."/>
            <person name="Guigo R."/>
            <person name="Gustafson E.A."/>
            <person name="Haerty W."/>
            <person name="Hahn M.W."/>
            <person name="Halligan D.L."/>
            <person name="Halpern A.L."/>
            <person name="Halter G.M."/>
            <person name="Han M.V."/>
            <person name="Heger A."/>
            <person name="Hillier L."/>
            <person name="Hinrichs A.S."/>
            <person name="Holmes I."/>
            <person name="Hoskins R.A."/>
            <person name="Hubisz M.J."/>
            <person name="Hultmark D."/>
            <person name="Huntley M.A."/>
            <person name="Jaffe D.B."/>
            <person name="Jagadeeshan S."/>
            <person name="Jeck W.R."/>
            <person name="Johnson J."/>
            <person name="Jones C.D."/>
            <person name="Jordan W.C."/>
            <person name="Karpen G.H."/>
            <person name="Kataoka E."/>
            <person name="Keightley P.D."/>
            <person name="Kheradpour P."/>
            <person name="Kirkness E.F."/>
            <person name="Koerich L.B."/>
            <person name="Kristiansen K."/>
            <person name="Kudrna D."/>
            <person name="Kulathinal R.J."/>
            <person name="Kumar S."/>
            <person name="Kwok R."/>
            <person name="Lander E."/>
            <person name="Langley C.H."/>
            <person name="Lapoint R."/>
            <person name="Lazzaro B.P."/>
            <person name="Lee S.J."/>
            <person name="Levesque L."/>
            <person name="Li R."/>
            <person name="Lin C.F."/>
            <person name="Lin M.F."/>
            <person name="Lindblad-Toh K."/>
            <person name="Llopart A."/>
            <person name="Long M."/>
            <person name="Low L."/>
            <person name="Lozovsky E."/>
            <person name="Lu J."/>
            <person name="Luo M."/>
            <person name="Machado C.A."/>
            <person name="Makalowski W."/>
            <person name="Marzo M."/>
            <person name="Matsuda M."/>
            <person name="Matzkin L."/>
            <person name="McAllister B."/>
            <person name="McBride C.S."/>
            <person name="McKernan B."/>
            <person name="McKernan K."/>
            <person name="Mendez-Lago M."/>
            <person name="Minx P."/>
            <person name="Mollenhauer M.U."/>
            <person name="Montooth K."/>
            <person name="Mount S.M."/>
            <person name="Mu X."/>
            <person name="Myers E."/>
            <person name="Negre B."/>
            <person name="Newfeld S."/>
            <person name="Nielsen R."/>
            <person name="Noor M.A."/>
            <person name="O'Grady P."/>
            <person name="Pachter L."/>
            <person name="Papaceit M."/>
            <person name="Parisi M.J."/>
            <person name="Parisi M."/>
            <person name="Parts L."/>
            <person name="Pedersen J.S."/>
            <person name="Pesole G."/>
            <person name="Phillippy A.M."/>
            <person name="Ponting C.P."/>
            <person name="Pop M."/>
            <person name="Porcelli D."/>
            <person name="Powell J.R."/>
            <person name="Prohaska S."/>
            <person name="Pruitt K."/>
            <person name="Puig M."/>
            <person name="Quesneville H."/>
            <person name="Ram K.R."/>
            <person name="Rand D."/>
            <person name="Rasmussen M.D."/>
            <person name="Reed L.K."/>
            <person name="Reenan R."/>
            <person name="Reily A."/>
            <person name="Remington K.A."/>
            <person name="Rieger T.T."/>
            <person name="Ritchie M.G."/>
            <person name="Robin C."/>
            <person name="Rogers Y.H."/>
            <person name="Rohde C."/>
            <person name="Rozas J."/>
            <person name="Rubenfield M.J."/>
            <person name="Ruiz A."/>
            <person name="Russo S."/>
            <person name="Salzberg S.L."/>
            <person name="Sanchez-Gracia A."/>
            <person name="Saranga D.J."/>
            <person name="Sato H."/>
            <person name="Schaeffer S.W."/>
            <person name="Schatz M.C."/>
            <person name="Schlenke T."/>
            <person name="Schwartz R."/>
            <person name="Segarra C."/>
            <person name="Singh R.S."/>
            <person name="Sirot L."/>
            <person name="Sirota M."/>
            <person name="Sisneros N.B."/>
            <person name="Smith C.D."/>
            <person name="Smith T.F."/>
            <person name="Spieth J."/>
            <person name="Stage D.E."/>
            <person name="Stark A."/>
            <person name="Stephan W."/>
            <person name="Strausberg R.L."/>
            <person name="Strempel S."/>
            <person name="Sturgill D."/>
            <person name="Sutton G."/>
            <person name="Sutton G.G."/>
            <person name="Tao W."/>
            <person name="Teichmann S."/>
            <person name="Tobari Y.N."/>
            <person name="Tomimura Y."/>
            <person name="Tsolas J.M."/>
            <person name="Valente V.L."/>
            <person name="Venter E."/>
            <person name="Venter J.C."/>
            <person name="Vicario S."/>
            <person name="Vieira F.G."/>
            <person name="Vilella A.J."/>
            <person name="Villasante A."/>
            <person name="Walenz B."/>
            <person name="Wang J."/>
            <person name="Wasserman M."/>
            <person name="Watts T."/>
            <person name="Wilson D."/>
            <person name="Wilson R.K."/>
            <person name="Wing R.A."/>
            <person name="Wolfner M.F."/>
            <person name="Wong A."/>
            <person name="Wong G.K."/>
            <person name="Wu C.I."/>
            <person name="Wu G."/>
            <person name="Yamamoto D."/>
            <person name="Yang H.P."/>
            <person name="Yang S.P."/>
            <person name="Yorke J.A."/>
            <person name="Yoshida K."/>
            <person name="Zdobnov E."/>
            <person name="Zhang P."/>
            <person name="Zhang Y."/>
            <person name="Zimin A.V."/>
            <person name="Baldwin J."/>
            <person name="Abdouelleil A."/>
            <person name="Abdulkadir J."/>
            <person name="Abebe A."/>
            <person name="Abera B."/>
            <person name="Abreu J."/>
            <person name="Acer S.C."/>
            <person name="Aftuck L."/>
            <person name="Alexander A."/>
            <person name="An P."/>
            <person name="Anderson E."/>
            <person name="Anderson S."/>
            <person name="Arachi H."/>
            <person name="Azer M."/>
            <person name="Bachantsang P."/>
            <person name="Barry A."/>
            <person name="Bayul T."/>
            <person name="Berlin A."/>
            <person name="Bessette D."/>
            <person name="Bloom T."/>
            <person name="Blye J."/>
            <person name="Boguslavskiy L."/>
            <person name="Bonnet C."/>
            <person name="Boukhgalter B."/>
            <person name="Bourzgui I."/>
            <person name="Brown A."/>
            <person name="Cahill P."/>
            <person name="Channer S."/>
            <person name="Cheshatsang Y."/>
            <person name="Chuda L."/>
            <person name="Citroen M."/>
            <person name="Collymore A."/>
            <person name="Cooke P."/>
            <person name="Costello M."/>
            <person name="D'Aco K."/>
            <person name="Daza R."/>
            <person name="De Haan G."/>
            <person name="DeGray S."/>
            <person name="DeMaso C."/>
            <person name="Dhargay N."/>
            <person name="Dooley K."/>
            <person name="Dooley E."/>
            <person name="Doricent M."/>
            <person name="Dorje P."/>
            <person name="Dorjee K."/>
            <person name="Dupes A."/>
            <person name="Elong R."/>
            <person name="Falk J."/>
            <person name="Farina A."/>
            <person name="Faro S."/>
            <person name="Ferguson D."/>
            <person name="Fisher S."/>
            <person name="Foley C.D."/>
            <person name="Franke A."/>
            <person name="Friedrich D."/>
            <person name="Gadbois L."/>
            <person name="Gearin G."/>
            <person name="Gearin C.R."/>
            <person name="Giannoukos G."/>
            <person name="Goode T."/>
            <person name="Graham J."/>
            <person name="Grandbois E."/>
            <person name="Grewal S."/>
            <person name="Gyaltsen K."/>
            <person name="Hafez N."/>
            <person name="Hagos B."/>
            <person name="Hall J."/>
            <person name="Henson C."/>
            <person name="Hollinger A."/>
            <person name="Honan T."/>
            <person name="Huard M.D."/>
            <person name="Hughes L."/>
            <person name="Hurhula B."/>
            <person name="Husby M.E."/>
            <person name="Kamat A."/>
            <person name="Kanga B."/>
            <person name="Kashin S."/>
            <person name="Khazanovich D."/>
            <person name="Kisner P."/>
            <person name="Lance K."/>
            <person name="Lara M."/>
            <person name="Lee W."/>
            <person name="Lennon N."/>
            <person name="Letendre F."/>
            <person name="LeVine R."/>
            <person name="Lipovsky A."/>
            <person name="Liu X."/>
            <person name="Liu J."/>
            <person name="Liu S."/>
            <person name="Lokyitsang T."/>
            <person name="Lokyitsang Y."/>
            <person name="Lubonja R."/>
            <person name="Lui A."/>
            <person name="MacDonald P."/>
            <person name="Magnisalis V."/>
            <person name="Maru K."/>
            <person name="Matthews C."/>
            <person name="McCusker W."/>
            <person name="McDonough S."/>
            <person name="Mehta T."/>
            <person name="Meldrim J."/>
            <person name="Meneus L."/>
            <person name="Mihai O."/>
            <person name="Mihalev A."/>
            <person name="Mihova T."/>
            <person name="Mittelman R."/>
            <person name="Mlenga V."/>
            <person name="Montmayeur A."/>
            <person name="Mulrain L."/>
            <person name="Navidi A."/>
            <person name="Naylor J."/>
            <person name="Negash T."/>
            <person name="Nguyen T."/>
            <person name="Nguyen N."/>
            <person name="Nicol R."/>
            <person name="Norbu C."/>
            <person name="Norbu N."/>
            <person name="Novod N."/>
            <person name="O'Neill B."/>
            <person name="Osman S."/>
            <person name="Markiewicz E."/>
            <person name="Oyono O.L."/>
            <person name="Patti C."/>
            <person name="Phunkhang P."/>
            <person name="Pierre F."/>
            <person name="Priest M."/>
            <person name="Raghuraman S."/>
            <person name="Rege F."/>
            <person name="Reyes R."/>
            <person name="Rise C."/>
            <person name="Rogov P."/>
            <person name="Ross K."/>
            <person name="Ryan E."/>
            <person name="Settipalli S."/>
            <person name="Shea T."/>
            <person name="Sherpa N."/>
            <person name="Shi L."/>
            <person name="Shih D."/>
            <person name="Sparrow T."/>
            <person name="Spaulding J."/>
            <person name="Stalker J."/>
            <person name="Stange-Thomann N."/>
            <person name="Stavropoulos S."/>
            <person name="Stone C."/>
            <person name="Strader C."/>
            <person name="Tesfaye S."/>
            <person name="Thomson T."/>
            <person name="Thoulutsang Y."/>
            <person name="Thoulutsang D."/>
            <person name="Topham K."/>
            <person name="Topping I."/>
            <person name="Tsamla T."/>
            <person name="Vassiliev H."/>
            <person name="Vo A."/>
            <person name="Wangchuk T."/>
            <person name="Wangdi T."/>
            <person name="Weiand M."/>
            <person name="Wilkinson J."/>
            <person name="Wilson A."/>
            <person name="Yadav S."/>
            <person name="Young G."/>
            <person name="Yu Q."/>
            <person name="Zembek L."/>
            <person name="Zhong D."/>
            <person name="Zimmer A."/>
            <person name="Zwirko Z."/>
            <person name="Jaffe D.B."/>
            <person name="Alvarez P."/>
            <person name="Brockman W."/>
            <person name="Butler J."/>
            <person name="Chin C."/>
            <person name="Gnerre S."/>
            <person name="Grabherr M."/>
            <person name="Kleber M."/>
            <person name="Mauceli E."/>
            <person name="MacCallum I."/>
        </authorList>
    </citation>
    <scope>NUCLEOTIDE SEQUENCE [LARGE SCALE GENOMIC DNA]</scope>
    <source>
        <strain evidence="3">Tucson 14024-0371.13</strain>
    </source>
</reference>
<feature type="region of interest" description="Disordered" evidence="1">
    <location>
        <begin position="32"/>
        <end position="87"/>
    </location>
</feature>
<evidence type="ECO:0000313" key="2">
    <source>
        <dbReference type="EMBL" id="KPU80518.1"/>
    </source>
</evidence>
<dbReference type="Proteomes" id="UP000007801">
    <property type="component" value="Unassembled WGS sequence"/>
</dbReference>
<sequence>MHCIGRRPASNAPPHLPRPCPCQPSAWCSPSPCPRSTRKPSAPRALAPRRSQDRPSTRSHSVCTRPDAGSLAAPHVAQDVTQSKHSEICSQVEIKARTKLKIHASKIWSNC</sequence>
<dbReference type="InParanoid" id="A0A0P8YP30"/>
<dbReference type="EMBL" id="CH902617">
    <property type="protein sequence ID" value="KPU80518.1"/>
    <property type="molecule type" value="Genomic_DNA"/>
</dbReference>
<gene>
    <name evidence="2" type="primary">Dana\GF27093</name>
    <name evidence="2" type="ORF">GF27093</name>
</gene>
<proteinExistence type="predicted"/>